<dbReference type="AlphaFoldDB" id="A0A9N8H8I1"/>
<comment type="caution">
    <text evidence="5">The sequence shown here is derived from an EMBL/GenBank/DDBJ whole genome shotgun (WGS) entry which is preliminary data.</text>
</comment>
<feature type="domain" description="EGF-like" evidence="4">
    <location>
        <begin position="77"/>
        <end position="118"/>
    </location>
</feature>
<name>A0A9N8H8I1_9STRA</name>
<keyword evidence="3" id="KW-0472">Membrane</keyword>
<keyword evidence="6" id="KW-1185">Reference proteome</keyword>
<keyword evidence="3" id="KW-1133">Transmembrane helix</keyword>
<dbReference type="PROSITE" id="PS00022">
    <property type="entry name" value="EGF_1"/>
    <property type="match status" value="1"/>
</dbReference>
<dbReference type="SUPFAM" id="SSF57196">
    <property type="entry name" value="EGF/Laminin"/>
    <property type="match status" value="1"/>
</dbReference>
<evidence type="ECO:0000256" key="1">
    <source>
        <dbReference type="PROSITE-ProRule" id="PRU00076"/>
    </source>
</evidence>
<evidence type="ECO:0000256" key="2">
    <source>
        <dbReference type="SAM" id="MobiDB-lite"/>
    </source>
</evidence>
<protein>
    <submittedName>
        <fullName evidence="5">Divalent cation transporter</fullName>
    </submittedName>
</protein>
<keyword evidence="3" id="KW-0812">Transmembrane</keyword>
<sequence length="229" mass="24501">MVDSSAKNNNNDSANTPENLVTVCPDGHSCENGSLCVENSSKEGQYLCNCFEGELIGFKVFTGLYCQHEATMFCTRMGELSTVGYCANGGTCMGLLEDNDGNHVGCECPKGYTGQHCEFVEGSQPTEGYYPLDKNSNLQLVARNETKELGAAGIAITVLGVVVALGMIGTALLVLQRRWRLHAETHTIEPTKSSDGQLEDADGANLAVPTQSFESDQSELQPSESAEMA</sequence>
<feature type="transmembrane region" description="Helical" evidence="3">
    <location>
        <begin position="149"/>
        <end position="175"/>
    </location>
</feature>
<dbReference type="InterPro" id="IPR000742">
    <property type="entry name" value="EGF"/>
</dbReference>
<dbReference type="Gene3D" id="2.10.25.10">
    <property type="entry name" value="Laminin"/>
    <property type="match status" value="1"/>
</dbReference>
<evidence type="ECO:0000259" key="4">
    <source>
        <dbReference type="PROSITE" id="PS50026"/>
    </source>
</evidence>
<dbReference type="Proteomes" id="UP001153069">
    <property type="component" value="Unassembled WGS sequence"/>
</dbReference>
<dbReference type="OrthoDB" id="49305at2759"/>
<proteinExistence type="predicted"/>
<dbReference type="PROSITE" id="PS01186">
    <property type="entry name" value="EGF_2"/>
    <property type="match status" value="1"/>
</dbReference>
<feature type="compositionally biased region" description="Polar residues" evidence="2">
    <location>
        <begin position="208"/>
        <end position="229"/>
    </location>
</feature>
<evidence type="ECO:0000313" key="5">
    <source>
        <dbReference type="EMBL" id="CAB9503275.1"/>
    </source>
</evidence>
<organism evidence="5 6">
    <name type="scientific">Seminavis robusta</name>
    <dbReference type="NCBI Taxonomy" id="568900"/>
    <lineage>
        <taxon>Eukaryota</taxon>
        <taxon>Sar</taxon>
        <taxon>Stramenopiles</taxon>
        <taxon>Ochrophyta</taxon>
        <taxon>Bacillariophyta</taxon>
        <taxon>Bacillariophyceae</taxon>
        <taxon>Bacillariophycidae</taxon>
        <taxon>Naviculales</taxon>
        <taxon>Naviculaceae</taxon>
        <taxon>Seminavis</taxon>
    </lineage>
</organism>
<feature type="domain" description="EGF-like" evidence="4">
    <location>
        <begin position="20"/>
        <end position="67"/>
    </location>
</feature>
<comment type="caution">
    <text evidence="1">Lacks conserved residue(s) required for the propagation of feature annotation.</text>
</comment>
<dbReference type="EMBL" id="CAICTM010000160">
    <property type="protein sequence ID" value="CAB9503275.1"/>
    <property type="molecule type" value="Genomic_DNA"/>
</dbReference>
<accession>A0A9N8H8I1</accession>
<gene>
    <name evidence="5" type="ORF">SEMRO_161_G072400.1</name>
</gene>
<keyword evidence="1" id="KW-0245">EGF-like domain</keyword>
<evidence type="ECO:0000313" key="6">
    <source>
        <dbReference type="Proteomes" id="UP001153069"/>
    </source>
</evidence>
<feature type="disulfide bond" evidence="1">
    <location>
        <begin position="108"/>
        <end position="117"/>
    </location>
</feature>
<keyword evidence="1" id="KW-1015">Disulfide bond</keyword>
<dbReference type="SMART" id="SM00181">
    <property type="entry name" value="EGF"/>
    <property type="match status" value="2"/>
</dbReference>
<evidence type="ECO:0000256" key="3">
    <source>
        <dbReference type="SAM" id="Phobius"/>
    </source>
</evidence>
<feature type="region of interest" description="Disordered" evidence="2">
    <location>
        <begin position="186"/>
        <end position="229"/>
    </location>
</feature>
<reference evidence="5" key="1">
    <citation type="submission" date="2020-06" db="EMBL/GenBank/DDBJ databases">
        <authorList>
            <consortium name="Plant Systems Biology data submission"/>
        </authorList>
    </citation>
    <scope>NUCLEOTIDE SEQUENCE</scope>
    <source>
        <strain evidence="5">D6</strain>
    </source>
</reference>
<dbReference type="PROSITE" id="PS50026">
    <property type="entry name" value="EGF_3"/>
    <property type="match status" value="2"/>
</dbReference>
<dbReference type="CDD" id="cd00054">
    <property type="entry name" value="EGF_CA"/>
    <property type="match status" value="1"/>
</dbReference>